<evidence type="ECO:0000256" key="1">
    <source>
        <dbReference type="ARBA" id="ARBA00001968"/>
    </source>
</evidence>
<evidence type="ECO:0000256" key="6">
    <source>
        <dbReference type="ARBA" id="ARBA00034003"/>
    </source>
</evidence>
<dbReference type="CDD" id="cd08041">
    <property type="entry name" value="OBF_kDNA_ligase_like"/>
    <property type="match status" value="1"/>
</dbReference>
<dbReference type="Gene3D" id="3.30.1490.70">
    <property type="match status" value="1"/>
</dbReference>
<evidence type="ECO:0000313" key="9">
    <source>
        <dbReference type="Proteomes" id="UP001155500"/>
    </source>
</evidence>
<dbReference type="Proteomes" id="UP001155500">
    <property type="component" value="Unassembled WGS sequence"/>
</dbReference>
<dbReference type="GO" id="GO:0006260">
    <property type="term" value="P:DNA replication"/>
    <property type="evidence" value="ECO:0007669"/>
    <property type="project" value="UniProtKB-KW"/>
</dbReference>
<dbReference type="NCBIfam" id="NF006592">
    <property type="entry name" value="PRK09125.1"/>
    <property type="match status" value="1"/>
</dbReference>
<dbReference type="SUPFAM" id="SSF56091">
    <property type="entry name" value="DNA ligase/mRNA capping enzyme, catalytic domain"/>
    <property type="match status" value="1"/>
</dbReference>
<dbReference type="InterPro" id="IPR029319">
    <property type="entry name" value="DNA_ligase_OB"/>
</dbReference>
<organism evidence="8 9">
    <name type="scientific">Volucribacter amazonae</name>
    <dbReference type="NCBI Taxonomy" id="256731"/>
    <lineage>
        <taxon>Bacteria</taxon>
        <taxon>Pseudomonadati</taxon>
        <taxon>Pseudomonadota</taxon>
        <taxon>Gammaproteobacteria</taxon>
        <taxon>Pasteurellales</taxon>
        <taxon>Pasteurellaceae</taxon>
        <taxon>Volucribacter</taxon>
    </lineage>
</organism>
<dbReference type="GO" id="GO:0006310">
    <property type="term" value="P:DNA recombination"/>
    <property type="evidence" value="ECO:0007669"/>
    <property type="project" value="InterPro"/>
</dbReference>
<dbReference type="PANTHER" id="PTHR47810">
    <property type="entry name" value="DNA LIGASE"/>
    <property type="match status" value="1"/>
</dbReference>
<evidence type="ECO:0000256" key="3">
    <source>
        <dbReference type="ARBA" id="ARBA00022705"/>
    </source>
</evidence>
<proteinExistence type="predicted"/>
<evidence type="ECO:0000256" key="2">
    <source>
        <dbReference type="ARBA" id="ARBA00022598"/>
    </source>
</evidence>
<accession>A0A9X4SM58</accession>
<dbReference type="Gene3D" id="3.30.470.30">
    <property type="entry name" value="DNA ligase/mRNA capping enzyme"/>
    <property type="match status" value="1"/>
</dbReference>
<dbReference type="CDD" id="cd07896">
    <property type="entry name" value="Adenylation_kDNA_ligase_like"/>
    <property type="match status" value="1"/>
</dbReference>
<dbReference type="PROSITE" id="PS50160">
    <property type="entry name" value="DNA_LIGASE_A3"/>
    <property type="match status" value="1"/>
</dbReference>
<dbReference type="RefSeq" id="WP_279573109.1">
    <property type="nucleotide sequence ID" value="NZ_LWID01000001.1"/>
</dbReference>
<dbReference type="InterPro" id="IPR012310">
    <property type="entry name" value="DNA_ligase_ATP-dep_cent"/>
</dbReference>
<evidence type="ECO:0000256" key="5">
    <source>
        <dbReference type="ARBA" id="ARBA00023204"/>
    </source>
</evidence>
<dbReference type="GO" id="GO:0005524">
    <property type="term" value="F:ATP binding"/>
    <property type="evidence" value="ECO:0007669"/>
    <property type="project" value="InterPro"/>
</dbReference>
<comment type="cofactor">
    <cofactor evidence="1">
        <name>a divalent metal cation</name>
        <dbReference type="ChEBI" id="CHEBI:60240"/>
    </cofactor>
</comment>
<keyword evidence="3" id="KW-0235">DNA replication</keyword>
<dbReference type="Pfam" id="PF14743">
    <property type="entry name" value="DNA_ligase_OB_2"/>
    <property type="match status" value="1"/>
</dbReference>
<gene>
    <name evidence="8" type="ORF">A6A20_08895</name>
</gene>
<comment type="caution">
    <text evidence="8">The sequence shown here is derived from an EMBL/GenBank/DDBJ whole genome shotgun (WGS) entry which is preliminary data.</text>
</comment>
<feature type="domain" description="ATP-dependent DNA ligase family profile" evidence="7">
    <location>
        <begin position="110"/>
        <end position="191"/>
    </location>
</feature>
<keyword evidence="9" id="KW-1185">Reference proteome</keyword>
<dbReference type="InterPro" id="IPR012340">
    <property type="entry name" value="NA-bd_OB-fold"/>
</dbReference>
<reference evidence="8" key="1">
    <citation type="submission" date="2016-03" db="EMBL/GenBank/DDBJ databases">
        <title>Co-evolution between Pasteurellaceae and their hosts.</title>
        <authorList>
            <person name="Hansen M.J."/>
            <person name="Bojesen A.M."/>
            <person name="Planet P."/>
        </authorList>
    </citation>
    <scope>NUCLEOTIDE SEQUENCE</scope>
    <source>
        <strain evidence="8">146/S8/89</strain>
    </source>
</reference>
<sequence>MRHLFSTTLTLLISLWGYANPPNLMLLENYQAQDIQGWVMSEKLDGVRGYWDGQHLFSRNGYLLSPPSYFTQHFPPFAIDGELFSQRNQFEQISAIVRSEQDQGWDTLKLYVFDLPNQQGDLTERLQYLRDYLAQNPTPYIQIIEQIPIQNPQHMQDFLKQVEQAQGEGIVIRDPKAPYMIGRSQRILKVKSTLDEECTVIAHHQGQGQFAQVLGAITCENHRGQFKIGSGFTLAERQNPPAIGSVITYRYRGVTNQGKPRFATYWRQREK</sequence>
<evidence type="ECO:0000313" key="8">
    <source>
        <dbReference type="EMBL" id="MDG6895738.1"/>
    </source>
</evidence>
<name>A0A9X4SM58_9PAST</name>
<dbReference type="PANTHER" id="PTHR47810:SF1">
    <property type="entry name" value="DNA LIGASE B"/>
    <property type="match status" value="1"/>
</dbReference>
<keyword evidence="5" id="KW-0234">DNA repair</keyword>
<keyword evidence="2 8" id="KW-0436">Ligase</keyword>
<dbReference type="GO" id="GO:0006281">
    <property type="term" value="P:DNA repair"/>
    <property type="evidence" value="ECO:0007669"/>
    <property type="project" value="UniProtKB-KW"/>
</dbReference>
<keyword evidence="4" id="KW-0227">DNA damage</keyword>
<comment type="catalytic activity">
    <reaction evidence="6">
        <text>ATP + (deoxyribonucleotide)n-3'-hydroxyl + 5'-phospho-(deoxyribonucleotide)m = (deoxyribonucleotide)n+m + AMP + diphosphate.</text>
        <dbReference type="EC" id="6.5.1.1"/>
    </reaction>
</comment>
<dbReference type="EMBL" id="LWID01000001">
    <property type="protein sequence ID" value="MDG6895738.1"/>
    <property type="molecule type" value="Genomic_DNA"/>
</dbReference>
<dbReference type="AlphaFoldDB" id="A0A9X4SM58"/>
<dbReference type="SUPFAM" id="SSF50249">
    <property type="entry name" value="Nucleic acid-binding proteins"/>
    <property type="match status" value="1"/>
</dbReference>
<dbReference type="InterPro" id="IPR050326">
    <property type="entry name" value="NAD_dep_DNA_ligaseB"/>
</dbReference>
<dbReference type="Gene3D" id="2.40.50.140">
    <property type="entry name" value="Nucleic acid-binding proteins"/>
    <property type="match status" value="1"/>
</dbReference>
<evidence type="ECO:0000259" key="7">
    <source>
        <dbReference type="PROSITE" id="PS50160"/>
    </source>
</evidence>
<dbReference type="GO" id="GO:0003910">
    <property type="term" value="F:DNA ligase (ATP) activity"/>
    <property type="evidence" value="ECO:0007669"/>
    <property type="project" value="UniProtKB-EC"/>
</dbReference>
<evidence type="ECO:0000256" key="4">
    <source>
        <dbReference type="ARBA" id="ARBA00022763"/>
    </source>
</evidence>
<dbReference type="Pfam" id="PF01068">
    <property type="entry name" value="DNA_ligase_A_M"/>
    <property type="match status" value="1"/>
</dbReference>
<protein>
    <submittedName>
        <fullName evidence="8">ATP-dependent DNA ligase</fullName>
    </submittedName>
</protein>